<keyword evidence="10 20" id="KW-0560">Oxidoreductase</keyword>
<dbReference type="EC" id="1.3.1.70" evidence="20"/>
<keyword evidence="15 20" id="KW-0753">Steroid metabolism</keyword>
<organism evidence="22 23">
    <name type="scientific">Lynx pardinus</name>
    <name type="common">Iberian lynx</name>
    <name type="synonym">Felis pardina</name>
    <dbReference type="NCBI Taxonomy" id="191816"/>
    <lineage>
        <taxon>Eukaryota</taxon>
        <taxon>Metazoa</taxon>
        <taxon>Chordata</taxon>
        <taxon>Craniata</taxon>
        <taxon>Vertebrata</taxon>
        <taxon>Euteleostomi</taxon>
        <taxon>Mammalia</taxon>
        <taxon>Eutheria</taxon>
        <taxon>Laurasiatheria</taxon>
        <taxon>Carnivora</taxon>
        <taxon>Feliformia</taxon>
        <taxon>Felidae</taxon>
        <taxon>Felinae</taxon>
        <taxon>Lynx</taxon>
    </lineage>
</organism>
<dbReference type="EMBL" id="CAAGRJ010011028">
    <property type="protein sequence ID" value="VFV28263.1"/>
    <property type="molecule type" value="Genomic_DNA"/>
</dbReference>
<evidence type="ECO:0000256" key="6">
    <source>
        <dbReference type="ARBA" id="ARBA00022778"/>
    </source>
</evidence>
<evidence type="ECO:0000256" key="14">
    <source>
        <dbReference type="ARBA" id="ARBA00023166"/>
    </source>
</evidence>
<sequence length="216" mass="24142">MAAKSQPDAPQTKSRDSFANGGAATQGQWGRAWEVDWFSLASVLFLLLLAPFIVYYFIMACDQYGCSLTAPVVDLATGRAHLADIWAKTPAVTKEAAQLYALWVTFQALAWVSQTGPRAAAEAQKARVINKYEINGLQAWLITHLLWFANSHFLSLFSPTVIFDNWIPLLWCANILGYAVSTFAMIKGYFFPTNAKDWYVLRRLVKPNVGRGCFHP</sequence>
<keyword evidence="14 20" id="KW-1207">Sterol metabolism</keyword>
<dbReference type="InterPro" id="IPR001171">
    <property type="entry name" value="ERG24_DHCR-like"/>
</dbReference>
<evidence type="ECO:0000256" key="8">
    <source>
        <dbReference type="ARBA" id="ARBA00022955"/>
    </source>
</evidence>
<keyword evidence="23" id="KW-1185">Reference proteome</keyword>
<comment type="function">
    <text evidence="20">Catalyzes the last step of the cholesterol synthesis pathway, which transforms cholesta-5,7-dien-3beta-ol (7-dehydrocholesterol,7-DHC) into cholesterol by reducing the C7-C8 double bond of its sterol core. Can also metabolize cholesta-5,7,24-trien-3beta-ol (7-dehydrodemosterol, 7-DHD) to desmosterol, which is then metabolized by the Delta(24)-sterol reductase (DHCR24) to cholesterol. Modulates ferroptosis (a form of regulated cell death driven by iron-dependent lipid peroxidation) through the metabolic breakdown of the anti-ferroptotic metabolites 7-DHC and 7-DHD which, when accumulated, divert the propagation of peroxyl radical-mediated damage from phospholipid components to its sterol core, protecting plasma and mitochondrial membranes from phospholipid autoxidation.</text>
</comment>
<evidence type="ECO:0000256" key="11">
    <source>
        <dbReference type="ARBA" id="ARBA00023011"/>
    </source>
</evidence>
<comment type="catalytic activity">
    <reaction evidence="19">
        <text>7-dehydrodesmosterol + NADPH + H(+) = desmosterol + NADP(+)</text>
        <dbReference type="Rhea" id="RHEA:46740"/>
        <dbReference type="ChEBI" id="CHEBI:15378"/>
        <dbReference type="ChEBI" id="CHEBI:17737"/>
        <dbReference type="ChEBI" id="CHEBI:27910"/>
        <dbReference type="ChEBI" id="CHEBI:57783"/>
        <dbReference type="ChEBI" id="CHEBI:58349"/>
    </reaction>
    <physiologicalReaction direction="left-to-right" evidence="19">
        <dbReference type="Rhea" id="RHEA:46741"/>
    </physiologicalReaction>
</comment>
<comment type="caution">
    <text evidence="20">Lacks conserved residue(s) required for the propagation of feature annotation.</text>
</comment>
<dbReference type="Pfam" id="PF01222">
    <property type="entry name" value="ERG4_ERG24"/>
    <property type="match status" value="1"/>
</dbReference>
<evidence type="ECO:0000256" key="10">
    <source>
        <dbReference type="ARBA" id="ARBA00023002"/>
    </source>
</evidence>
<evidence type="ECO:0000256" key="2">
    <source>
        <dbReference type="ARBA" id="ARBA00005402"/>
    </source>
</evidence>
<keyword evidence="7" id="KW-0521">NADP</keyword>
<evidence type="ECO:0000256" key="16">
    <source>
        <dbReference type="ARBA" id="ARBA00038851"/>
    </source>
</evidence>
<gene>
    <name evidence="22" type="ORF">LYPA_23C007349</name>
</gene>
<comment type="similarity">
    <text evidence="2 20">Belongs to the ERG4/ERG24 family.</text>
</comment>
<evidence type="ECO:0000256" key="19">
    <source>
        <dbReference type="ARBA" id="ARBA00047826"/>
    </source>
</evidence>
<dbReference type="Proteomes" id="UP000386466">
    <property type="component" value="Unassembled WGS sequence"/>
</dbReference>
<comment type="pathway">
    <text evidence="20">Steroid biosynthesis; cholesterol biosynthesis.</text>
</comment>
<keyword evidence="9 20" id="KW-1133">Transmembrane helix</keyword>
<evidence type="ECO:0000256" key="12">
    <source>
        <dbReference type="ARBA" id="ARBA00023098"/>
    </source>
</evidence>
<evidence type="ECO:0000256" key="18">
    <source>
        <dbReference type="ARBA" id="ARBA00047795"/>
    </source>
</evidence>
<evidence type="ECO:0000256" key="20">
    <source>
        <dbReference type="RuleBase" id="RU369120"/>
    </source>
</evidence>
<evidence type="ECO:0000256" key="15">
    <source>
        <dbReference type="ARBA" id="ARBA00023221"/>
    </source>
</evidence>
<comment type="catalytic activity">
    <reaction evidence="20">
        <text>5alpha-cholest-8,14-dien-3beta-ol + NADPH + H(+) = 5alpha-cholest-8-en-3beta-ol + NADP(+)</text>
        <dbReference type="Rhea" id="RHEA:46456"/>
        <dbReference type="ChEBI" id="CHEBI:15378"/>
        <dbReference type="ChEBI" id="CHEBI:16608"/>
        <dbReference type="ChEBI" id="CHEBI:57783"/>
        <dbReference type="ChEBI" id="CHEBI:58349"/>
        <dbReference type="ChEBI" id="CHEBI:86131"/>
    </reaction>
</comment>
<dbReference type="GO" id="GO:0016132">
    <property type="term" value="P:brassinosteroid biosynthetic process"/>
    <property type="evidence" value="ECO:0007669"/>
    <property type="project" value="TreeGrafter"/>
</dbReference>
<evidence type="ECO:0000256" key="4">
    <source>
        <dbReference type="ARBA" id="ARBA00022548"/>
    </source>
</evidence>
<keyword evidence="8 20" id="KW-0752">Steroid biosynthesis</keyword>
<comment type="catalytic activity">
    <reaction evidence="20">
        <text>4,4-dimethyl-8,14-cholestadien-3beta-ol + NADPH + H(+) = 4,4-dimethyl-5alpha-cholest-8-en-3beta-ol + NADP(+)</text>
        <dbReference type="Rhea" id="RHEA:46812"/>
        <dbReference type="ChEBI" id="CHEBI:15378"/>
        <dbReference type="ChEBI" id="CHEBI:57783"/>
        <dbReference type="ChEBI" id="CHEBI:58349"/>
        <dbReference type="ChEBI" id="CHEBI:78904"/>
        <dbReference type="ChEBI" id="CHEBI:87044"/>
    </reaction>
</comment>
<evidence type="ECO:0000256" key="9">
    <source>
        <dbReference type="ARBA" id="ARBA00022989"/>
    </source>
</evidence>
<evidence type="ECO:0000256" key="1">
    <source>
        <dbReference type="ARBA" id="ARBA00004141"/>
    </source>
</evidence>
<evidence type="ECO:0000256" key="17">
    <source>
        <dbReference type="ARBA" id="ARBA00042688"/>
    </source>
</evidence>
<keyword evidence="11 20" id="KW-0756">Sterol biosynthesis</keyword>
<keyword evidence="4 20" id="KW-0153">Cholesterol metabolism</keyword>
<keyword evidence="6 20" id="KW-0152">Cholesterol biosynthesis</keyword>
<feature type="transmembrane region" description="Helical" evidence="20">
    <location>
        <begin position="166"/>
        <end position="186"/>
    </location>
</feature>
<keyword evidence="3 20" id="KW-0444">Lipid biosynthesis</keyword>
<comment type="catalytic activity">
    <reaction evidence="18">
        <text>cholesterol + NADP(+) = 7-dehydrocholesterol + NADPH + H(+)</text>
        <dbReference type="Rhea" id="RHEA:23984"/>
        <dbReference type="ChEBI" id="CHEBI:15378"/>
        <dbReference type="ChEBI" id="CHEBI:16113"/>
        <dbReference type="ChEBI" id="CHEBI:17759"/>
        <dbReference type="ChEBI" id="CHEBI:57783"/>
        <dbReference type="ChEBI" id="CHEBI:58349"/>
        <dbReference type="EC" id="1.3.1.21"/>
    </reaction>
    <physiologicalReaction direction="right-to-left" evidence="18">
        <dbReference type="Rhea" id="RHEA:23986"/>
    </physiologicalReaction>
</comment>
<dbReference type="AlphaFoldDB" id="A0A485N7L1"/>
<keyword evidence="5 20" id="KW-0812">Transmembrane</keyword>
<evidence type="ECO:0000256" key="13">
    <source>
        <dbReference type="ARBA" id="ARBA00023136"/>
    </source>
</evidence>
<protein>
    <recommendedName>
        <fullName evidence="16 20">7-dehydrocholesterol reductase</fullName>
        <shortName evidence="20">7-DHC</shortName>
        <shortName evidence="20">Delta-14-SR</shortName>
        <ecNumber evidence="16 20">1.3.1.21</ecNumber>
        <ecNumber evidence="20">1.3.1.70</ecNumber>
    </recommendedName>
    <alternativeName>
        <fullName evidence="20">3-beta-hydroxysterol Delta (14)-reductase</fullName>
    </alternativeName>
    <alternativeName>
        <fullName evidence="20">C-14 sterol reductase</fullName>
    </alternativeName>
    <alternativeName>
        <fullName evidence="20">Delta(14)-sterol reductase TM7SF2</fullName>
    </alternativeName>
    <alternativeName>
        <fullName evidence="20">Sterol C14-reductase</fullName>
    </alternativeName>
    <alternativeName>
        <fullName evidence="17 20">Sterol Delta(7)-reductase</fullName>
    </alternativeName>
    <alternativeName>
        <fullName evidence="20">Transmembrane 7 superfamily member 2</fullName>
    </alternativeName>
</protein>
<dbReference type="PANTHER" id="PTHR21257">
    <property type="entry name" value="DELTA(14)-STEROL REDUCTASE"/>
    <property type="match status" value="1"/>
</dbReference>
<comment type="subcellular location">
    <subcellularLocation>
        <location evidence="20">Endoplasmic reticulum membrane</location>
        <topology evidence="20">Multi-pass membrane protein</topology>
    </subcellularLocation>
    <subcellularLocation>
        <location evidence="1">Membrane</location>
        <topology evidence="1">Multi-pass membrane protein</topology>
    </subcellularLocation>
</comment>
<evidence type="ECO:0000256" key="3">
    <source>
        <dbReference type="ARBA" id="ARBA00022516"/>
    </source>
</evidence>
<feature type="transmembrane region" description="Helical" evidence="20">
    <location>
        <begin position="37"/>
        <end position="58"/>
    </location>
</feature>
<keyword evidence="13 20" id="KW-0472">Membrane</keyword>
<dbReference type="GO" id="GO:0050613">
    <property type="term" value="F:Delta14-sterol reductase activity"/>
    <property type="evidence" value="ECO:0007669"/>
    <property type="project" value="UniProtKB-EC"/>
</dbReference>
<comment type="catalytic activity">
    <reaction evidence="20">
        <text>4,4-dimethyl-5alpha-cholesta-8,24-dien-3beta-ol + NADP(+) = 4,4-dimethyl-5alpha-cholesta-8,14,24-trien-3beta-ol + NADPH + H(+)</text>
        <dbReference type="Rhea" id="RHEA:18561"/>
        <dbReference type="ChEBI" id="CHEBI:15378"/>
        <dbReference type="ChEBI" id="CHEBI:17813"/>
        <dbReference type="ChEBI" id="CHEBI:18364"/>
        <dbReference type="ChEBI" id="CHEBI:57783"/>
        <dbReference type="ChEBI" id="CHEBI:58349"/>
        <dbReference type="EC" id="1.3.1.70"/>
    </reaction>
</comment>
<dbReference type="GO" id="GO:0005789">
    <property type="term" value="C:endoplasmic reticulum membrane"/>
    <property type="evidence" value="ECO:0007669"/>
    <property type="project" value="UniProtKB-SubCell"/>
</dbReference>
<keyword evidence="12 20" id="KW-0443">Lipid metabolism</keyword>
<evidence type="ECO:0000256" key="21">
    <source>
        <dbReference type="SAM" id="MobiDB-lite"/>
    </source>
</evidence>
<keyword evidence="20" id="KW-0256">Endoplasmic reticulum</keyword>
<reference evidence="22 23" key="1">
    <citation type="submission" date="2019-01" db="EMBL/GenBank/DDBJ databases">
        <authorList>
            <person name="Alioto T."/>
            <person name="Alioto T."/>
        </authorList>
    </citation>
    <scope>NUCLEOTIDE SEQUENCE [LARGE SCALE GENOMIC DNA]</scope>
</reference>
<proteinExistence type="inferred from homology"/>
<dbReference type="PANTHER" id="PTHR21257:SF38">
    <property type="entry name" value="7-DEHYDROCHOLESTEROL REDUCTASE"/>
    <property type="match status" value="1"/>
</dbReference>
<feature type="region of interest" description="Disordered" evidence="21">
    <location>
        <begin position="1"/>
        <end position="22"/>
    </location>
</feature>
<evidence type="ECO:0000313" key="22">
    <source>
        <dbReference type="EMBL" id="VFV28263.1"/>
    </source>
</evidence>
<evidence type="ECO:0000256" key="5">
    <source>
        <dbReference type="ARBA" id="ARBA00022692"/>
    </source>
</evidence>
<dbReference type="GO" id="GO:0047598">
    <property type="term" value="F:7-dehydrocholesterol reductase activity"/>
    <property type="evidence" value="ECO:0007669"/>
    <property type="project" value="UniProtKB-EC"/>
</dbReference>
<evidence type="ECO:0000313" key="23">
    <source>
        <dbReference type="Proteomes" id="UP000386466"/>
    </source>
</evidence>
<evidence type="ECO:0000256" key="7">
    <source>
        <dbReference type="ARBA" id="ARBA00022857"/>
    </source>
</evidence>
<dbReference type="GO" id="GO:0006695">
    <property type="term" value="P:cholesterol biosynthetic process"/>
    <property type="evidence" value="ECO:0007669"/>
    <property type="project" value="UniProtKB-UniRule"/>
</dbReference>
<dbReference type="EC" id="1.3.1.21" evidence="16 20"/>
<accession>A0A485N7L1</accession>
<feature type="transmembrane region" description="Helical" evidence="20">
    <location>
        <begin position="134"/>
        <end position="154"/>
    </location>
</feature>
<name>A0A485N7L1_LYNPA</name>
<comment type="function">
    <text evidence="20">Catalyzes the reduction of the C14-unsaturated bond of lanosterol, as part of the metabolic pathway leading to cholesterol biosynthesis.</text>
</comment>